<evidence type="ECO:0000313" key="2">
    <source>
        <dbReference type="Proteomes" id="UP000222564"/>
    </source>
</evidence>
<proteinExistence type="predicted"/>
<organism evidence="1 2">
    <name type="scientific">Desulforamulus profundi</name>
    <dbReference type="NCBI Taxonomy" id="1383067"/>
    <lineage>
        <taxon>Bacteria</taxon>
        <taxon>Bacillati</taxon>
        <taxon>Bacillota</taxon>
        <taxon>Clostridia</taxon>
        <taxon>Eubacteriales</taxon>
        <taxon>Peptococcaceae</taxon>
        <taxon>Desulforamulus</taxon>
    </lineage>
</organism>
<reference evidence="1 2" key="1">
    <citation type="submission" date="2013-09" db="EMBL/GenBank/DDBJ databases">
        <title>Biodegradation of hydrocarbons in the deep terrestrial subsurface : characterization of a microbial consortium composed of two Desulfotomaculum species originating from a deep geological formation.</title>
        <authorList>
            <person name="Aullo T."/>
            <person name="Berlendis S."/>
            <person name="Lascourreges J.-F."/>
            <person name="Dessort D."/>
            <person name="Saint-Laurent S."/>
            <person name="Schraauwers B."/>
            <person name="Mas J."/>
            <person name="Magot M."/>
            <person name="Ranchou-Peyruse A."/>
        </authorList>
    </citation>
    <scope>NUCLEOTIDE SEQUENCE [LARGE SCALE GENOMIC DNA]</scope>
    <source>
        <strain evidence="1 2">Bs107</strain>
    </source>
</reference>
<dbReference type="Proteomes" id="UP000222564">
    <property type="component" value="Unassembled WGS sequence"/>
</dbReference>
<gene>
    <name evidence="1" type="ORF">P378_02430</name>
</gene>
<keyword evidence="2" id="KW-1185">Reference proteome</keyword>
<accession>A0A2C6L483</accession>
<evidence type="ECO:0000313" key="1">
    <source>
        <dbReference type="EMBL" id="PHJ39661.1"/>
    </source>
</evidence>
<dbReference type="EMBL" id="AWQQ01000017">
    <property type="protein sequence ID" value="PHJ39661.1"/>
    <property type="molecule type" value="Genomic_DNA"/>
</dbReference>
<comment type="caution">
    <text evidence="1">The sequence shown here is derived from an EMBL/GenBank/DDBJ whole genome shotgun (WGS) entry which is preliminary data.</text>
</comment>
<protein>
    <submittedName>
        <fullName evidence="1">Uncharacterized protein</fullName>
    </submittedName>
</protein>
<name>A0A2C6L483_9FIRM</name>
<dbReference type="AlphaFoldDB" id="A0A2C6L483"/>
<sequence length="79" mass="9168">MAQVPFLYHNLQDVVFYSFDAAVILPAIAPVGKKEKLFQKINSPTKKLLWPGLQHDFIATGRKVWIEREFIKLELFILP</sequence>